<dbReference type="InterPro" id="IPR008000">
    <property type="entry name" value="Rham/fucose_mutarotase"/>
</dbReference>
<dbReference type="AlphaFoldDB" id="A0A2T5U0U9"/>
<evidence type="ECO:0000313" key="1">
    <source>
        <dbReference type="EMBL" id="PTW45120.1"/>
    </source>
</evidence>
<protein>
    <submittedName>
        <fullName evidence="1">L-rhamnose mutarotase</fullName>
    </submittedName>
</protein>
<dbReference type="SUPFAM" id="SSF54909">
    <property type="entry name" value="Dimeric alpha+beta barrel"/>
    <property type="match status" value="1"/>
</dbReference>
<dbReference type="InterPro" id="IPR052996">
    <property type="entry name" value="Carb_Metab_Mutarotase"/>
</dbReference>
<reference evidence="1 2" key="1">
    <citation type="submission" date="2018-04" db="EMBL/GenBank/DDBJ databases">
        <title>Genomic Encyclopedia of Type Strains, Phase III (KMG-III): the genomes of soil and plant-associated and newly described type strains.</title>
        <authorList>
            <person name="Whitman W."/>
        </authorList>
    </citation>
    <scope>NUCLEOTIDE SEQUENCE [LARGE SCALE GENOMIC DNA]</scope>
    <source>
        <strain evidence="1 2">MA-olki</strain>
    </source>
</reference>
<proteinExistence type="predicted"/>
<dbReference type="PANTHER" id="PTHR43239:SF1">
    <property type="entry name" value="UPF0734 PROTEIN DDB_G0273871_DDB_G0273177"/>
    <property type="match status" value="1"/>
</dbReference>
<dbReference type="Gene3D" id="3.30.70.100">
    <property type="match status" value="1"/>
</dbReference>
<evidence type="ECO:0000313" key="2">
    <source>
        <dbReference type="Proteomes" id="UP000244013"/>
    </source>
</evidence>
<gene>
    <name evidence="1" type="ORF">C8J25_108212</name>
</gene>
<dbReference type="InterPro" id="IPR011008">
    <property type="entry name" value="Dimeric_a/b-barrel"/>
</dbReference>
<dbReference type="EMBL" id="QAYE01000008">
    <property type="protein sequence ID" value="PTW45120.1"/>
    <property type="molecule type" value="Genomic_DNA"/>
</dbReference>
<accession>A0A2T5U0U9</accession>
<sequence length="113" mass="12732">MTYRIVTALDLVDDADLIAAYRERHAPGAVWPEVVRDIVQRGYREMEIWQVADRLVMIAEVEDDFPRAADPALQPVVASWETAMDVYQKPIAAAGPKWAVMERIFSLADQTAS</sequence>
<dbReference type="GO" id="GO:0016857">
    <property type="term" value="F:racemase and epimerase activity, acting on carbohydrates and derivatives"/>
    <property type="evidence" value="ECO:0007669"/>
    <property type="project" value="InterPro"/>
</dbReference>
<dbReference type="GeneID" id="91007111"/>
<dbReference type="RefSeq" id="WP_244187143.1">
    <property type="nucleotide sequence ID" value="NZ_QAYE01000008.1"/>
</dbReference>
<dbReference type="PANTHER" id="PTHR43239">
    <property type="entry name" value="UPF0734 PROTEIN DDB_G0273871/DDB_G0273177"/>
    <property type="match status" value="1"/>
</dbReference>
<comment type="caution">
    <text evidence="1">The sequence shown here is derived from an EMBL/GenBank/DDBJ whole genome shotgun (WGS) entry which is preliminary data.</text>
</comment>
<dbReference type="Pfam" id="PF05336">
    <property type="entry name" value="rhaM"/>
    <property type="match status" value="1"/>
</dbReference>
<organism evidence="1 2">
    <name type="scientific">Sphingomonas faeni</name>
    <dbReference type="NCBI Taxonomy" id="185950"/>
    <lineage>
        <taxon>Bacteria</taxon>
        <taxon>Pseudomonadati</taxon>
        <taxon>Pseudomonadota</taxon>
        <taxon>Alphaproteobacteria</taxon>
        <taxon>Sphingomonadales</taxon>
        <taxon>Sphingomonadaceae</taxon>
        <taxon>Sphingomonas</taxon>
    </lineage>
</organism>
<dbReference type="Proteomes" id="UP000244013">
    <property type="component" value="Unassembled WGS sequence"/>
</dbReference>
<name>A0A2T5U0U9_9SPHN</name>